<organism evidence="4 6">
    <name type="scientific">Clostridium neonatale</name>
    <dbReference type="NCBI Taxonomy" id="137838"/>
    <lineage>
        <taxon>Bacteria</taxon>
        <taxon>Bacillati</taxon>
        <taxon>Bacillota</taxon>
        <taxon>Clostridia</taxon>
        <taxon>Eubacteriales</taxon>
        <taxon>Clostridiaceae</taxon>
        <taxon>Clostridium</taxon>
    </lineage>
</organism>
<dbReference type="EMBL" id="CAKJVE010000004">
    <property type="protein sequence ID" value="CAG9702860.1"/>
    <property type="molecule type" value="Genomic_DNA"/>
</dbReference>
<evidence type="ECO:0000259" key="1">
    <source>
        <dbReference type="Pfam" id="PF07872"/>
    </source>
</evidence>
<reference evidence="4 6" key="1">
    <citation type="submission" date="2017-10" db="EMBL/GenBank/DDBJ databases">
        <title>Effective Description of Clostridium neonatale sp. nov. linked to necrotizing enterocolitis in neonates and a clarification of species assignable to the genus Clostridium (Prazmowski 1880) emend. Lawson and Rainey 2016.</title>
        <authorList>
            <person name="Bernard K."/>
            <person name="Burdz T."/>
            <person name="Wiebe D."/>
            <person name="Balcewich B."/>
            <person name="Alfa M."/>
            <person name="Bernier A.-M."/>
        </authorList>
    </citation>
    <scope>NUCLEOTIDE SEQUENCE [LARGE SCALE GENOMIC DNA]</scope>
    <source>
        <strain evidence="4 6">LCDC99A005</strain>
    </source>
</reference>
<dbReference type="Pfam" id="PF07872">
    <property type="entry name" value="DUF1659"/>
    <property type="match status" value="1"/>
</dbReference>
<evidence type="ECO:0000313" key="5">
    <source>
        <dbReference type="EMBL" id="VCT86253.1"/>
    </source>
</evidence>
<dbReference type="InterPro" id="IPR012454">
    <property type="entry name" value="DUF1659"/>
</dbReference>
<reference evidence="3" key="4">
    <citation type="submission" date="2022-10" db="EMBL/GenBank/DDBJ databases">
        <authorList>
            <person name="Aires J."/>
            <person name="Mesa V."/>
        </authorList>
    </citation>
    <scope>NUCLEOTIDE SEQUENCE</scope>
    <source>
        <strain evidence="3">Clostridium neonatale JD116</strain>
    </source>
</reference>
<proteinExistence type="predicted"/>
<dbReference type="RefSeq" id="WP_058293306.1">
    <property type="nucleotide sequence ID" value="NZ_CAKJVD010000078.1"/>
</dbReference>
<reference evidence="5 7" key="2">
    <citation type="submission" date="2018-06" db="EMBL/GenBank/DDBJ databases">
        <authorList>
            <consortium name="IHU Genomes"/>
        </authorList>
    </citation>
    <scope>NUCLEOTIDE SEQUENCE [LARGE SCALE GENOMIC DNA]</scope>
    <source>
        <strain evidence="5 7">NEC25</strain>
    </source>
</reference>
<evidence type="ECO:0000313" key="7">
    <source>
        <dbReference type="Proteomes" id="UP000431451"/>
    </source>
</evidence>
<sequence length="74" mass="7883">MAVNKIVNSTNMAIEIQTSVDKAGDPVFTKKTFSNVRNNADAQAIYDVAEAIKGVLSPTTRGTLLNVSSDLVNN</sequence>
<evidence type="ECO:0000313" key="3">
    <source>
        <dbReference type="EMBL" id="CAI3695695.1"/>
    </source>
</evidence>
<feature type="domain" description="DUF1659" evidence="1">
    <location>
        <begin position="2"/>
        <end position="73"/>
    </location>
</feature>
<dbReference type="Proteomes" id="UP000789738">
    <property type="component" value="Unassembled WGS sequence"/>
</dbReference>
<keyword evidence="6" id="KW-1185">Reference proteome</keyword>
<evidence type="ECO:0000313" key="2">
    <source>
        <dbReference type="EMBL" id="CAG9702860.1"/>
    </source>
</evidence>
<accession>A0A2A7MC16</accession>
<gene>
    <name evidence="3" type="ORF">CNEO2_920012</name>
    <name evidence="2" type="ORF">CNEO_40192</name>
    <name evidence="5" type="ORF">CNEONATNEC25_03864</name>
    <name evidence="4" type="ORF">CQ394_19560</name>
</gene>
<evidence type="ECO:0000313" key="4">
    <source>
        <dbReference type="EMBL" id="PEG29120.1"/>
    </source>
</evidence>
<dbReference type="Proteomes" id="UP000220840">
    <property type="component" value="Unassembled WGS sequence"/>
</dbReference>
<dbReference type="EMBL" id="PDCJ01000005">
    <property type="protein sequence ID" value="PEG29120.1"/>
    <property type="molecule type" value="Genomic_DNA"/>
</dbReference>
<dbReference type="GeneID" id="68879405"/>
<dbReference type="Proteomes" id="UP001189143">
    <property type="component" value="Unassembled WGS sequence"/>
</dbReference>
<name>A0A2A7MC16_9CLOT</name>
<evidence type="ECO:0000313" key="6">
    <source>
        <dbReference type="Proteomes" id="UP000220840"/>
    </source>
</evidence>
<dbReference type="EMBL" id="UWJD01000003">
    <property type="protein sequence ID" value="VCT86253.1"/>
    <property type="molecule type" value="Genomic_DNA"/>
</dbReference>
<protein>
    <submittedName>
        <fullName evidence="4">DUF1659 domain-containing protein</fullName>
    </submittedName>
</protein>
<dbReference type="AlphaFoldDB" id="A0A2A7MC16"/>
<dbReference type="STRING" id="137838.GCA_001458595_00310"/>
<dbReference type="Proteomes" id="UP000431451">
    <property type="component" value="Unassembled WGS sequence"/>
</dbReference>
<reference evidence="2" key="3">
    <citation type="submission" date="2021-10" db="EMBL/GenBank/DDBJ databases">
        <authorList>
            <person name="Mesa V."/>
        </authorList>
    </citation>
    <scope>NUCLEOTIDE SEQUENCE</scope>
    <source>
        <strain evidence="2">CC3_PB</strain>
    </source>
</reference>
<dbReference type="EMBL" id="CAMTCP010000295">
    <property type="protein sequence ID" value="CAI3695695.1"/>
    <property type="molecule type" value="Genomic_DNA"/>
</dbReference>
<dbReference type="OrthoDB" id="1936913at2"/>